<evidence type="ECO:0000313" key="2">
    <source>
        <dbReference type="EMBL" id="CBX31756.1"/>
    </source>
</evidence>
<dbReference type="EMBL" id="FR695879">
    <property type="protein sequence ID" value="CBX31756.1"/>
    <property type="molecule type" value="Genomic_DNA"/>
</dbReference>
<sequence>MKNLIKMVFVILSIVICSNNSYAQEWEYPVIKGYGPVHLLPDAAVQPDKSIDYKILFDITKAADNKVKINQGLDHIARLINVFASAGMMPNKMKLVAVIHGASAPYCFEK</sequence>
<feature type="chain" id="PRO_5003155380" evidence="1">
    <location>
        <begin position="24"/>
        <end position="110"/>
    </location>
</feature>
<name>E1YMG2_9BACT</name>
<keyword evidence="1" id="KW-0732">Signal</keyword>
<organism evidence="2">
    <name type="scientific">uncultured Desulfobacterium sp</name>
    <dbReference type="NCBI Taxonomy" id="201089"/>
    <lineage>
        <taxon>Bacteria</taxon>
        <taxon>Pseudomonadati</taxon>
        <taxon>Thermodesulfobacteriota</taxon>
        <taxon>Desulfobacteria</taxon>
        <taxon>Desulfobacterales</taxon>
        <taxon>Desulfobacteriaceae</taxon>
        <taxon>Desulfobacterium</taxon>
        <taxon>environmental samples</taxon>
    </lineage>
</organism>
<evidence type="ECO:0000256" key="1">
    <source>
        <dbReference type="SAM" id="SignalP"/>
    </source>
</evidence>
<protein>
    <submittedName>
        <fullName evidence="2">Uncharacterized protein</fullName>
    </submittedName>
</protein>
<dbReference type="AlphaFoldDB" id="E1YMG2"/>
<accession>E1YMG2</accession>
<reference evidence="2" key="1">
    <citation type="journal article" date="2011" name="Environ. Microbiol.">
        <title>Genomic insights into the metabolic potential of the polycyclic aromatic hydrocarbon degrading sulfate-reducing Deltaproteobacterium N47.</title>
        <authorList>
            <person name="Bergmann F."/>
            <person name="Selesi D."/>
            <person name="Weinmaier T."/>
            <person name="Tischler P."/>
            <person name="Rattei T."/>
            <person name="Meckenstock R.U."/>
        </authorList>
    </citation>
    <scope>NUCLEOTIDE SEQUENCE</scope>
</reference>
<feature type="signal peptide" evidence="1">
    <location>
        <begin position="1"/>
        <end position="23"/>
    </location>
</feature>
<proteinExistence type="predicted"/>
<gene>
    <name evidence="2" type="ORF">N47_N25810</name>
</gene>